<evidence type="ECO:0000313" key="1">
    <source>
        <dbReference type="EMBL" id="KIM53832.1"/>
    </source>
</evidence>
<dbReference type="EMBL" id="KN822169">
    <property type="protein sequence ID" value="KIM53832.1"/>
    <property type="molecule type" value="Genomic_DNA"/>
</dbReference>
<evidence type="ECO:0000313" key="2">
    <source>
        <dbReference type="Proteomes" id="UP000053989"/>
    </source>
</evidence>
<name>A0A0C2ZMI3_9AGAM</name>
<dbReference type="Proteomes" id="UP000053989">
    <property type="component" value="Unassembled WGS sequence"/>
</dbReference>
<organism evidence="1 2">
    <name type="scientific">Scleroderma citrinum Foug A</name>
    <dbReference type="NCBI Taxonomy" id="1036808"/>
    <lineage>
        <taxon>Eukaryota</taxon>
        <taxon>Fungi</taxon>
        <taxon>Dikarya</taxon>
        <taxon>Basidiomycota</taxon>
        <taxon>Agaricomycotina</taxon>
        <taxon>Agaricomycetes</taxon>
        <taxon>Agaricomycetidae</taxon>
        <taxon>Boletales</taxon>
        <taxon>Sclerodermatineae</taxon>
        <taxon>Sclerodermataceae</taxon>
        <taxon>Scleroderma</taxon>
    </lineage>
</organism>
<dbReference type="Gene3D" id="3.30.70.270">
    <property type="match status" value="1"/>
</dbReference>
<dbReference type="InterPro" id="IPR043502">
    <property type="entry name" value="DNA/RNA_pol_sf"/>
</dbReference>
<proteinExistence type="predicted"/>
<dbReference type="InterPro" id="IPR043128">
    <property type="entry name" value="Rev_trsase/Diguanyl_cyclase"/>
</dbReference>
<protein>
    <submittedName>
        <fullName evidence="1">Uncharacterized protein</fullName>
    </submittedName>
</protein>
<dbReference type="OrthoDB" id="1750432at2759"/>
<gene>
    <name evidence="1" type="ORF">SCLCIDRAFT_31573</name>
</gene>
<accession>A0A0C2ZMI3</accession>
<dbReference type="SUPFAM" id="SSF56672">
    <property type="entry name" value="DNA/RNA polymerases"/>
    <property type="match status" value="1"/>
</dbReference>
<dbReference type="HOGENOM" id="CLU_2211499_0_0_1"/>
<dbReference type="AlphaFoldDB" id="A0A0C2ZMI3"/>
<reference evidence="2" key="2">
    <citation type="submission" date="2015-01" db="EMBL/GenBank/DDBJ databases">
        <title>Evolutionary Origins and Diversification of the Mycorrhizal Mutualists.</title>
        <authorList>
            <consortium name="DOE Joint Genome Institute"/>
            <consortium name="Mycorrhizal Genomics Consortium"/>
            <person name="Kohler A."/>
            <person name="Kuo A."/>
            <person name="Nagy L.G."/>
            <person name="Floudas D."/>
            <person name="Copeland A."/>
            <person name="Barry K.W."/>
            <person name="Cichocki N."/>
            <person name="Veneault-Fourrey C."/>
            <person name="LaButti K."/>
            <person name="Lindquist E.A."/>
            <person name="Lipzen A."/>
            <person name="Lundell T."/>
            <person name="Morin E."/>
            <person name="Murat C."/>
            <person name="Riley R."/>
            <person name="Ohm R."/>
            <person name="Sun H."/>
            <person name="Tunlid A."/>
            <person name="Henrissat B."/>
            <person name="Grigoriev I.V."/>
            <person name="Hibbett D.S."/>
            <person name="Martin F."/>
        </authorList>
    </citation>
    <scope>NUCLEOTIDE SEQUENCE [LARGE SCALE GENOMIC DNA]</scope>
    <source>
        <strain evidence="2">Foug A</strain>
    </source>
</reference>
<dbReference type="STRING" id="1036808.A0A0C2ZMI3"/>
<reference evidence="1 2" key="1">
    <citation type="submission" date="2014-04" db="EMBL/GenBank/DDBJ databases">
        <authorList>
            <consortium name="DOE Joint Genome Institute"/>
            <person name="Kuo A."/>
            <person name="Kohler A."/>
            <person name="Nagy L.G."/>
            <person name="Floudas D."/>
            <person name="Copeland A."/>
            <person name="Barry K.W."/>
            <person name="Cichocki N."/>
            <person name="Veneault-Fourrey C."/>
            <person name="LaButti K."/>
            <person name="Lindquist E.A."/>
            <person name="Lipzen A."/>
            <person name="Lundell T."/>
            <person name="Morin E."/>
            <person name="Murat C."/>
            <person name="Sun H."/>
            <person name="Tunlid A."/>
            <person name="Henrissat B."/>
            <person name="Grigoriev I.V."/>
            <person name="Hibbett D.S."/>
            <person name="Martin F."/>
            <person name="Nordberg H.P."/>
            <person name="Cantor M.N."/>
            <person name="Hua S.X."/>
        </authorList>
    </citation>
    <scope>NUCLEOTIDE SEQUENCE [LARGE SCALE GENOMIC DNA]</scope>
    <source>
        <strain evidence="1 2">Foug A</strain>
    </source>
</reference>
<sequence length="107" mass="12430">MIVIQILKKEKLYLSEKKLCFLCKEVKILGHFIIDDGIWMDSDKVDRVINWKVLKNHTLCRGFVGVVGYLADDIYKVHVPLGVLLAEASAKLKPFQWGYMEQRAFEM</sequence>
<keyword evidence="2" id="KW-1185">Reference proteome</keyword>
<dbReference type="InParanoid" id="A0A0C2ZMI3"/>